<dbReference type="CDD" id="cd18129">
    <property type="entry name" value="ASADH_C_USG1_like"/>
    <property type="match status" value="1"/>
</dbReference>
<gene>
    <name evidence="3" type="primary">asd-2</name>
    <name evidence="3" type="ORF">PtoMrB4_38220</name>
</gene>
<protein>
    <submittedName>
        <fullName evidence="3">Aspartate-semialdehyde dehydrogenase</fullName>
    </submittedName>
</protein>
<feature type="domain" description="Semialdehyde dehydrogenase NAD-binding" evidence="2">
    <location>
        <begin position="6"/>
        <end position="118"/>
    </location>
</feature>
<reference evidence="3 4" key="1">
    <citation type="journal article" date="2020" name="Microbiol. Resour. Announc.">
        <title>Complete genome sequence of Pseudomonas otitidis strain MrB4, isolated from Lake Biwa in Japan.</title>
        <authorList>
            <person name="Miyazaki K."/>
            <person name="Hase E."/>
            <person name="Maruya T."/>
        </authorList>
    </citation>
    <scope>NUCLEOTIDE SEQUENCE [LARGE SCALE GENOMIC DNA]</scope>
    <source>
        <strain evidence="3 4">MrB4</strain>
    </source>
</reference>
<dbReference type="Proteomes" id="UP000501237">
    <property type="component" value="Chromosome"/>
</dbReference>
<evidence type="ECO:0000256" key="1">
    <source>
        <dbReference type="ARBA" id="ARBA00010584"/>
    </source>
</evidence>
<dbReference type="SMART" id="SM00859">
    <property type="entry name" value="Semialdhyde_dh"/>
    <property type="match status" value="1"/>
</dbReference>
<dbReference type="RefSeq" id="WP_172434217.1">
    <property type="nucleotide sequence ID" value="NZ_AP022642.1"/>
</dbReference>
<dbReference type="GO" id="GO:0008652">
    <property type="term" value="P:amino acid biosynthetic process"/>
    <property type="evidence" value="ECO:0007669"/>
    <property type="project" value="InterPro"/>
</dbReference>
<dbReference type="AlphaFoldDB" id="A0A679GJ63"/>
<dbReference type="Gene3D" id="3.40.50.720">
    <property type="entry name" value="NAD(P)-binding Rossmann-like Domain"/>
    <property type="match status" value="1"/>
</dbReference>
<dbReference type="EMBL" id="AP022642">
    <property type="protein sequence ID" value="BCA29845.1"/>
    <property type="molecule type" value="Genomic_DNA"/>
</dbReference>
<dbReference type="PANTHER" id="PTHR46278:SF2">
    <property type="entry name" value="ASPARTATE-SEMIALDEHYDE DEHYDROGENASE"/>
    <property type="match status" value="1"/>
</dbReference>
<dbReference type="CDD" id="cd17894">
    <property type="entry name" value="ASADH_USG1_N"/>
    <property type="match status" value="1"/>
</dbReference>
<dbReference type="GeneID" id="57399038"/>
<dbReference type="NCBIfam" id="NF011456">
    <property type="entry name" value="PRK14874.1"/>
    <property type="match status" value="1"/>
</dbReference>
<organism evidence="3 4">
    <name type="scientific">Metapseudomonas otitidis</name>
    <dbReference type="NCBI Taxonomy" id="319939"/>
    <lineage>
        <taxon>Bacteria</taxon>
        <taxon>Pseudomonadati</taxon>
        <taxon>Pseudomonadota</taxon>
        <taxon>Gammaproteobacteria</taxon>
        <taxon>Pseudomonadales</taxon>
        <taxon>Pseudomonadaceae</taxon>
        <taxon>Metapseudomonas</taxon>
    </lineage>
</organism>
<dbReference type="GO" id="GO:0051287">
    <property type="term" value="F:NAD binding"/>
    <property type="evidence" value="ECO:0007669"/>
    <property type="project" value="InterPro"/>
</dbReference>
<dbReference type="KEGG" id="poj:PtoMrB4_38220"/>
<dbReference type="InterPro" id="IPR000534">
    <property type="entry name" value="Semialdehyde_DH_NAD-bd"/>
</dbReference>
<dbReference type="Pfam" id="PF02774">
    <property type="entry name" value="Semialdhyde_dhC"/>
    <property type="match status" value="1"/>
</dbReference>
<evidence type="ECO:0000259" key="2">
    <source>
        <dbReference type="SMART" id="SM00859"/>
    </source>
</evidence>
<dbReference type="InterPro" id="IPR012280">
    <property type="entry name" value="Semialdhyde_DH_dimer_dom"/>
</dbReference>
<dbReference type="GO" id="GO:0046983">
    <property type="term" value="F:protein dimerization activity"/>
    <property type="evidence" value="ECO:0007669"/>
    <property type="project" value="InterPro"/>
</dbReference>
<proteinExistence type="inferred from homology"/>
<dbReference type="Gene3D" id="3.30.360.10">
    <property type="entry name" value="Dihydrodipicolinate Reductase, domain 2"/>
    <property type="match status" value="1"/>
</dbReference>
<dbReference type="GO" id="GO:0016620">
    <property type="term" value="F:oxidoreductase activity, acting on the aldehyde or oxo group of donors, NAD or NADP as acceptor"/>
    <property type="evidence" value="ECO:0007669"/>
    <property type="project" value="InterPro"/>
</dbReference>
<sequence>MSPSLEIAVIGATGTVGETLVQLLEEREFPVSTLHLLASIESAGASVPFRGKNLRVRDVAEFDFARVRLAFFAAGEAVTRSFASRALQAGCSVIDLSGALEQGVALVAGANDSALAKLQAPFALISPSPSTVALASVLAPLREVLTPERICVTACLSVSSRGREGVNELARQTAELLNARPLEPRFFDRQVAFNILAQPDAVDEEGHAQLERRLARELKEVLDSPGLDVAATCVLAPVFFGDSLSVCIQSAKDVDLGAVNAALEEADALECVGLGDYPTAVGDAVGQDVIYVGRVRKGLEDPRQLNLWIASDNVRKGAALNAIQSGELLIKHYL</sequence>
<evidence type="ECO:0000313" key="3">
    <source>
        <dbReference type="EMBL" id="BCA29845.1"/>
    </source>
</evidence>
<comment type="similarity">
    <text evidence="1">Belongs to the aspartate-semialdehyde dehydrogenase family.</text>
</comment>
<dbReference type="PANTHER" id="PTHR46278">
    <property type="entry name" value="DEHYDROGENASE, PUTATIVE-RELATED"/>
    <property type="match status" value="1"/>
</dbReference>
<dbReference type="PIRSF" id="PIRSF000148">
    <property type="entry name" value="ASA_dh"/>
    <property type="match status" value="1"/>
</dbReference>
<dbReference type="Pfam" id="PF01118">
    <property type="entry name" value="Semialdhyde_dh"/>
    <property type="match status" value="1"/>
</dbReference>
<dbReference type="InterPro" id="IPR036291">
    <property type="entry name" value="NAD(P)-bd_dom_sf"/>
</dbReference>
<dbReference type="SUPFAM" id="SSF51735">
    <property type="entry name" value="NAD(P)-binding Rossmann-fold domains"/>
    <property type="match status" value="1"/>
</dbReference>
<name>A0A679GJ63_9GAMM</name>
<dbReference type="NCBIfam" id="NF004224">
    <property type="entry name" value="PRK05671.1"/>
    <property type="match status" value="1"/>
</dbReference>
<evidence type="ECO:0000313" key="4">
    <source>
        <dbReference type="Proteomes" id="UP000501237"/>
    </source>
</evidence>
<accession>A0A679GJ63</accession>
<dbReference type="SUPFAM" id="SSF55347">
    <property type="entry name" value="Glyceraldehyde-3-phosphate dehydrogenase-like, C-terminal domain"/>
    <property type="match status" value="1"/>
</dbReference>